<dbReference type="SUPFAM" id="SSF52317">
    <property type="entry name" value="Class I glutamine amidotransferase-like"/>
    <property type="match status" value="1"/>
</dbReference>
<name>A0ABV8H265_9BACI</name>
<evidence type="ECO:0000313" key="13">
    <source>
        <dbReference type="Proteomes" id="UP001595772"/>
    </source>
</evidence>
<comment type="catalytic activity">
    <reaction evidence="9">
        <text>L-glutamine + H2O = L-glutamate + NH4(+)</text>
        <dbReference type="Rhea" id="RHEA:15889"/>
        <dbReference type="ChEBI" id="CHEBI:15377"/>
        <dbReference type="ChEBI" id="CHEBI:28938"/>
        <dbReference type="ChEBI" id="CHEBI:29985"/>
        <dbReference type="ChEBI" id="CHEBI:58359"/>
    </reaction>
</comment>
<proteinExistence type="inferred from homology"/>
<dbReference type="Pfam" id="PF00117">
    <property type="entry name" value="GATase"/>
    <property type="match status" value="1"/>
</dbReference>
<comment type="function">
    <text evidence="9">Catalyzes the ATP-dependent amination of UTP to CTP with either L-glutamine or ammonia as the source of nitrogen. Regulates intracellular CTP levels through interactions with the four ribonucleotide triphosphates.</text>
</comment>
<feature type="binding site" evidence="9">
    <location>
        <begin position="382"/>
        <end position="385"/>
    </location>
    <ligand>
        <name>L-glutamine</name>
        <dbReference type="ChEBI" id="CHEBI:58359"/>
    </ligand>
</feature>
<dbReference type="Gene3D" id="3.40.50.300">
    <property type="entry name" value="P-loop containing nucleotide triphosphate hydrolases"/>
    <property type="match status" value="1"/>
</dbReference>
<dbReference type="SUPFAM" id="SSF52540">
    <property type="entry name" value="P-loop containing nucleoside triphosphate hydrolases"/>
    <property type="match status" value="1"/>
</dbReference>
<evidence type="ECO:0000256" key="3">
    <source>
        <dbReference type="ARBA" id="ARBA00022598"/>
    </source>
</evidence>
<feature type="binding site" evidence="9">
    <location>
        <position position="13"/>
    </location>
    <ligand>
        <name>UTP</name>
        <dbReference type="ChEBI" id="CHEBI:46398"/>
    </ligand>
</feature>
<evidence type="ECO:0000259" key="11">
    <source>
        <dbReference type="Pfam" id="PF06418"/>
    </source>
</evidence>
<dbReference type="CDD" id="cd01746">
    <property type="entry name" value="GATase1_CTP_Synthase"/>
    <property type="match status" value="1"/>
</dbReference>
<feature type="binding site" evidence="9">
    <location>
        <position position="71"/>
    </location>
    <ligand>
        <name>Mg(2+)</name>
        <dbReference type="ChEBI" id="CHEBI:18420"/>
    </ligand>
</feature>
<dbReference type="PROSITE" id="PS51273">
    <property type="entry name" value="GATASE_TYPE_1"/>
    <property type="match status" value="1"/>
</dbReference>
<evidence type="ECO:0000256" key="6">
    <source>
        <dbReference type="ARBA" id="ARBA00022962"/>
    </source>
</evidence>
<dbReference type="EC" id="6.3.4.2" evidence="9"/>
<reference evidence="13" key="1">
    <citation type="journal article" date="2019" name="Int. J. Syst. Evol. Microbiol.">
        <title>The Global Catalogue of Microorganisms (GCM) 10K type strain sequencing project: providing services to taxonomists for standard genome sequencing and annotation.</title>
        <authorList>
            <consortium name="The Broad Institute Genomics Platform"/>
            <consortium name="The Broad Institute Genome Sequencing Center for Infectious Disease"/>
            <person name="Wu L."/>
            <person name="Ma J."/>
        </authorList>
    </citation>
    <scope>NUCLEOTIDE SEQUENCE [LARGE SCALE GENOMIC DNA]</scope>
    <source>
        <strain evidence="13">IBRC-M 10703</strain>
    </source>
</reference>
<protein>
    <recommendedName>
        <fullName evidence="9">CTP synthase</fullName>
        <ecNumber evidence="9">6.3.4.2</ecNumber>
    </recommendedName>
    <alternativeName>
        <fullName evidence="9">Cytidine 5'-triphosphate synthase</fullName>
    </alternativeName>
    <alternativeName>
        <fullName evidence="9">Cytidine triphosphate synthetase</fullName>
        <shortName evidence="9">CTP synthetase</shortName>
        <shortName evidence="9">CTPS</shortName>
    </alternativeName>
    <alternativeName>
        <fullName evidence="9">UTP--ammonia ligase</fullName>
    </alternativeName>
</protein>
<dbReference type="RefSeq" id="WP_379497443.1">
    <property type="nucleotide sequence ID" value="NZ_JBHSAO010000011.1"/>
</dbReference>
<feature type="binding site" evidence="9">
    <location>
        <position position="224"/>
    </location>
    <ligand>
        <name>CTP</name>
        <dbReference type="ChEBI" id="CHEBI:37563"/>
        <note>allosteric inhibitor</note>
    </ligand>
</feature>
<feature type="domain" description="CTP synthase N-terminal" evidence="11">
    <location>
        <begin position="3"/>
        <end position="267"/>
    </location>
</feature>
<feature type="active site" evidence="9">
    <location>
        <position position="510"/>
    </location>
</feature>
<evidence type="ECO:0000256" key="5">
    <source>
        <dbReference type="ARBA" id="ARBA00022840"/>
    </source>
</evidence>
<feature type="binding site" evidence="9">
    <location>
        <position position="354"/>
    </location>
    <ligand>
        <name>L-glutamine</name>
        <dbReference type="ChEBI" id="CHEBI:58359"/>
    </ligand>
</feature>
<evidence type="ECO:0000256" key="7">
    <source>
        <dbReference type="ARBA" id="ARBA00022975"/>
    </source>
</evidence>
<dbReference type="EMBL" id="JBHSAO010000011">
    <property type="protein sequence ID" value="MFC4024942.1"/>
    <property type="molecule type" value="Genomic_DNA"/>
</dbReference>
<dbReference type="CDD" id="cd03113">
    <property type="entry name" value="CTPS_N"/>
    <property type="match status" value="1"/>
</dbReference>
<sequence length="537" mass="59730">MTKYIFVTGGVVSSLGKGITAASLGRLLKNRGLKVTIQKFDPYINVDPGTMSPYQHGEVFVTTDGAETDLDLGHYERFIDIDLTKYSNITTGKVYSSVIRKERRGDYLGGTVQVIPHITNEIKEQVYRAGEATGADVVITEIGGTVGDIESLPFLEAIRQIKSDVGRDSVMYLHCTLVPYIKVAGEMKTKPTQHSVKELRSLGIQPDVIVLRTEFPISKEAKEKIALFCDINEKAVIEMLDADTLYQVPIALQEQNLDQLTCDHFGLDCGEADMEEWKKLVSKVRNLSKKVDIGLVGKYVELPDAYLSVVESLKHAGYDFDADINVHWINSEQLDKAAIETELSHVDGIIVPGGFGDRGIEGKIEAIRYARENNIPFFGICLGMQLASVEFARNVVGLEGAHSAEIDPTTAYPIIDLLPEQKDISDLGGTLRLGAYPCKLQEGTKTKEAYNGADTIEERHRHRYEFNNDYREQMIEKGFIISGTSPDGRLVETIELKDHPWFIACQFHPEFTSRPTRAQSLFKGFIGASVKQNSKTK</sequence>
<keyword evidence="9" id="KW-0460">Magnesium</keyword>
<evidence type="ECO:0000256" key="9">
    <source>
        <dbReference type="HAMAP-Rule" id="MF_01227"/>
    </source>
</evidence>
<dbReference type="InterPro" id="IPR027417">
    <property type="entry name" value="P-loop_NTPase"/>
</dbReference>
<keyword evidence="5 9" id="KW-0067">ATP-binding</keyword>
<feature type="active site" description="Nucleophile; for glutamine hydrolysis" evidence="9">
    <location>
        <position position="381"/>
    </location>
</feature>
<feature type="binding site" evidence="9">
    <location>
        <position position="13"/>
    </location>
    <ligand>
        <name>CTP</name>
        <dbReference type="ChEBI" id="CHEBI:37563"/>
        <note>allosteric inhibitor</note>
    </ligand>
</feature>
<keyword evidence="7 9" id="KW-0665">Pyrimidine biosynthesis</keyword>
<dbReference type="NCBIfam" id="NF003792">
    <property type="entry name" value="PRK05380.1"/>
    <property type="match status" value="1"/>
</dbReference>
<feature type="binding site" evidence="9">
    <location>
        <position position="71"/>
    </location>
    <ligand>
        <name>ATP</name>
        <dbReference type="ChEBI" id="CHEBI:30616"/>
    </ligand>
</feature>
<dbReference type="InterPro" id="IPR017456">
    <property type="entry name" value="CTP_synthase_N"/>
</dbReference>
<dbReference type="Proteomes" id="UP001595772">
    <property type="component" value="Unassembled WGS sequence"/>
</dbReference>
<evidence type="ECO:0000313" key="12">
    <source>
        <dbReference type="EMBL" id="MFC4024942.1"/>
    </source>
</evidence>
<feature type="binding site" evidence="9">
    <location>
        <position position="141"/>
    </location>
    <ligand>
        <name>Mg(2+)</name>
        <dbReference type="ChEBI" id="CHEBI:18420"/>
    </ligand>
</feature>
<feature type="binding site" evidence="9">
    <location>
        <begin position="148"/>
        <end position="150"/>
    </location>
    <ligand>
        <name>CTP</name>
        <dbReference type="ChEBI" id="CHEBI:37563"/>
        <note>allosteric inhibitor</note>
    </ligand>
</feature>
<evidence type="ECO:0000256" key="1">
    <source>
        <dbReference type="ARBA" id="ARBA00005171"/>
    </source>
</evidence>
<feature type="binding site" evidence="9">
    <location>
        <position position="242"/>
    </location>
    <ligand>
        <name>ATP</name>
        <dbReference type="ChEBI" id="CHEBI:30616"/>
    </ligand>
</feature>
<dbReference type="Gene3D" id="3.40.50.880">
    <property type="match status" value="1"/>
</dbReference>
<evidence type="ECO:0000256" key="8">
    <source>
        <dbReference type="ARBA" id="ARBA00047781"/>
    </source>
</evidence>
<comment type="caution">
    <text evidence="9">Lacks conserved residue(s) required for the propagation of feature annotation.</text>
</comment>
<feature type="binding site" evidence="9">
    <location>
        <position position="405"/>
    </location>
    <ligand>
        <name>L-glutamine</name>
        <dbReference type="ChEBI" id="CHEBI:58359"/>
    </ligand>
</feature>
<feature type="binding site" evidence="9">
    <location>
        <begin position="188"/>
        <end position="193"/>
    </location>
    <ligand>
        <name>CTP</name>
        <dbReference type="ChEBI" id="CHEBI:37563"/>
        <note>allosteric inhibitor</note>
    </ligand>
</feature>
<dbReference type="HAMAP" id="MF_01227">
    <property type="entry name" value="PyrG"/>
    <property type="match status" value="1"/>
</dbReference>
<dbReference type="PANTHER" id="PTHR11550">
    <property type="entry name" value="CTP SYNTHASE"/>
    <property type="match status" value="1"/>
</dbReference>
<feature type="binding site" evidence="9">
    <location>
        <begin position="188"/>
        <end position="193"/>
    </location>
    <ligand>
        <name>UTP</name>
        <dbReference type="ChEBI" id="CHEBI:46398"/>
    </ligand>
</feature>
<comment type="caution">
    <text evidence="12">The sequence shown here is derived from an EMBL/GenBank/DDBJ whole genome shotgun (WGS) entry which is preliminary data.</text>
</comment>
<feature type="binding site" evidence="9">
    <location>
        <position position="224"/>
    </location>
    <ligand>
        <name>UTP</name>
        <dbReference type="ChEBI" id="CHEBI:46398"/>
    </ligand>
</feature>
<dbReference type="PANTHER" id="PTHR11550:SF0">
    <property type="entry name" value="CTP SYNTHASE-RELATED"/>
    <property type="match status" value="1"/>
</dbReference>
<dbReference type="GO" id="GO:0003883">
    <property type="term" value="F:CTP synthase activity"/>
    <property type="evidence" value="ECO:0007669"/>
    <property type="project" value="UniProtKB-EC"/>
</dbReference>
<dbReference type="NCBIfam" id="TIGR00337">
    <property type="entry name" value="PyrG"/>
    <property type="match status" value="1"/>
</dbReference>
<gene>
    <name evidence="9" type="primary">pyrG</name>
    <name evidence="12" type="ORF">ACFOUV_14195</name>
</gene>
<comment type="activity regulation">
    <text evidence="9">Allosterically activated by GTP, when glutamine is the substrate; GTP has no effect on the reaction when ammonia is the substrate. The allosteric effector GTP functions by stabilizing the protein conformation that binds the tetrahedral intermediate(s) formed during glutamine hydrolysis. Inhibited by the product CTP, via allosteric rather than competitive inhibition.</text>
</comment>
<keyword evidence="9" id="KW-0479">Metal-binding</keyword>
<comment type="subunit">
    <text evidence="9">Homotetramer.</text>
</comment>
<keyword evidence="3 9" id="KW-0436">Ligase</keyword>
<accession>A0ABV8H265</accession>
<keyword evidence="4 9" id="KW-0547">Nucleotide-binding</keyword>
<dbReference type="InterPro" id="IPR033828">
    <property type="entry name" value="GATase1_CTP_Synthase"/>
</dbReference>
<evidence type="ECO:0000256" key="4">
    <source>
        <dbReference type="ARBA" id="ARBA00022741"/>
    </source>
</evidence>
<feature type="binding site" evidence="9">
    <location>
        <position position="54"/>
    </location>
    <ligand>
        <name>L-glutamine</name>
        <dbReference type="ChEBI" id="CHEBI:58359"/>
    </ligand>
</feature>
<feature type="region of interest" description="Amidoligase domain" evidence="9">
    <location>
        <begin position="1"/>
        <end position="267"/>
    </location>
</feature>
<dbReference type="Pfam" id="PF06418">
    <property type="entry name" value="CTP_synth_N"/>
    <property type="match status" value="1"/>
</dbReference>
<comment type="miscellaneous">
    <text evidence="9">CTPSs have evolved a hybrid strategy for distinguishing between UTP and CTP. The overlapping regions of the product feedback inhibitory and substrate sites recognize a common feature in both compounds, the triphosphate moiety. To differentiate isosteric substrate and product pyrimidine rings, an additional pocket far from the expected kinase/ligase catalytic site, specifically recognizes the cytosine and ribose portions of the product inhibitor.</text>
</comment>
<dbReference type="InterPro" id="IPR004468">
    <property type="entry name" value="CTP_synthase"/>
</dbReference>
<comment type="catalytic activity">
    <reaction evidence="8 9">
        <text>UTP + L-glutamine + ATP + H2O = CTP + L-glutamate + ADP + phosphate + 2 H(+)</text>
        <dbReference type="Rhea" id="RHEA:26426"/>
        <dbReference type="ChEBI" id="CHEBI:15377"/>
        <dbReference type="ChEBI" id="CHEBI:15378"/>
        <dbReference type="ChEBI" id="CHEBI:29985"/>
        <dbReference type="ChEBI" id="CHEBI:30616"/>
        <dbReference type="ChEBI" id="CHEBI:37563"/>
        <dbReference type="ChEBI" id="CHEBI:43474"/>
        <dbReference type="ChEBI" id="CHEBI:46398"/>
        <dbReference type="ChEBI" id="CHEBI:58359"/>
        <dbReference type="ChEBI" id="CHEBI:456216"/>
        <dbReference type="EC" id="6.3.4.2"/>
    </reaction>
</comment>
<dbReference type="InterPro" id="IPR017926">
    <property type="entry name" value="GATASE"/>
</dbReference>
<feature type="domain" description="Glutamine amidotransferase" evidence="10">
    <location>
        <begin position="302"/>
        <end position="526"/>
    </location>
</feature>
<keyword evidence="13" id="KW-1185">Reference proteome</keyword>
<keyword evidence="6 9" id="KW-0315">Glutamine amidotransferase</keyword>
<organism evidence="12 13">
    <name type="scientific">Oceanobacillus longus</name>
    <dbReference type="NCBI Taxonomy" id="930120"/>
    <lineage>
        <taxon>Bacteria</taxon>
        <taxon>Bacillati</taxon>
        <taxon>Bacillota</taxon>
        <taxon>Bacilli</taxon>
        <taxon>Bacillales</taxon>
        <taxon>Bacillaceae</taxon>
        <taxon>Oceanobacillus</taxon>
    </lineage>
</organism>
<feature type="binding site" evidence="9">
    <location>
        <begin position="14"/>
        <end position="19"/>
    </location>
    <ligand>
        <name>ATP</name>
        <dbReference type="ChEBI" id="CHEBI:30616"/>
    </ligand>
</feature>
<comment type="pathway">
    <text evidence="1 9">Pyrimidine metabolism; CTP biosynthesis via de novo pathway; CTP from UDP: step 2/2.</text>
</comment>
<evidence type="ECO:0000259" key="10">
    <source>
        <dbReference type="Pfam" id="PF00117"/>
    </source>
</evidence>
<feature type="binding site" evidence="9">
    <location>
        <position position="463"/>
    </location>
    <ligand>
        <name>L-glutamine</name>
        <dbReference type="ChEBI" id="CHEBI:58359"/>
    </ligand>
</feature>
<feature type="active site" evidence="9">
    <location>
        <position position="508"/>
    </location>
</feature>
<comment type="similarity">
    <text evidence="2 9">Belongs to the CTP synthase family.</text>
</comment>
<comment type="catalytic activity">
    <reaction evidence="9">
        <text>UTP + NH4(+) + ATP = CTP + ADP + phosphate + 2 H(+)</text>
        <dbReference type="Rhea" id="RHEA:16597"/>
        <dbReference type="ChEBI" id="CHEBI:15378"/>
        <dbReference type="ChEBI" id="CHEBI:28938"/>
        <dbReference type="ChEBI" id="CHEBI:30616"/>
        <dbReference type="ChEBI" id="CHEBI:37563"/>
        <dbReference type="ChEBI" id="CHEBI:43474"/>
        <dbReference type="ChEBI" id="CHEBI:46398"/>
        <dbReference type="ChEBI" id="CHEBI:456216"/>
    </reaction>
</comment>
<dbReference type="InterPro" id="IPR029062">
    <property type="entry name" value="Class_I_gatase-like"/>
</dbReference>
<evidence type="ECO:0000256" key="2">
    <source>
        <dbReference type="ARBA" id="ARBA00007533"/>
    </source>
</evidence>